<dbReference type="Gene3D" id="3.20.80.10">
    <property type="entry name" value="Regulatory factor, effector binding domain"/>
    <property type="match status" value="1"/>
</dbReference>
<feature type="region of interest" description="Disordered" evidence="1">
    <location>
        <begin position="1"/>
        <end position="80"/>
    </location>
</feature>
<dbReference type="InterPro" id="IPR050908">
    <property type="entry name" value="SmbC-like"/>
</dbReference>
<dbReference type="SUPFAM" id="SSF55136">
    <property type="entry name" value="Probable bacterial effector-binding domain"/>
    <property type="match status" value="1"/>
</dbReference>
<evidence type="ECO:0000259" key="2">
    <source>
        <dbReference type="SMART" id="SM00871"/>
    </source>
</evidence>
<dbReference type="AlphaFoldDB" id="A0A2D2D5T1"/>
<sequence length="264" mass="29398">MAVRGFLLREGARGGETGRKNDDARASEHRLHSRNSFSIIARSSLASARRENKTARRLSHRPQYRKKSGTPAMRRARRSSIRSVMKRAAHPVAPRDFSFPAPVILERKDPSMNVEIIEQAAIRAHALAHEGAVATIPETWARLWRWHERAGLAGSPLCPIGVSYDDPEAECGFRYYAGLFFPAGFEGAGDLRILDIPGGRYASYRHVGPYSDIAGAFQNLYGEWLPSSGHEPDDRPALEIYRNTPCDTPAERLVTDLLVPVREG</sequence>
<organism evidence="3 4">
    <name type="scientific">Methylosinus trichosporium (strain ATCC 35070 / NCIMB 11131 / UNIQEM 75 / OB3b)</name>
    <dbReference type="NCBI Taxonomy" id="595536"/>
    <lineage>
        <taxon>Bacteria</taxon>
        <taxon>Pseudomonadati</taxon>
        <taxon>Pseudomonadota</taxon>
        <taxon>Alphaproteobacteria</taxon>
        <taxon>Hyphomicrobiales</taxon>
        <taxon>Methylocystaceae</taxon>
        <taxon>Methylosinus</taxon>
    </lineage>
</organism>
<dbReference type="InterPro" id="IPR011256">
    <property type="entry name" value="Reg_factor_effector_dom_sf"/>
</dbReference>
<feature type="compositionally biased region" description="Basic and acidic residues" evidence="1">
    <location>
        <begin position="10"/>
        <end position="30"/>
    </location>
</feature>
<dbReference type="InterPro" id="IPR029442">
    <property type="entry name" value="GyrI-like"/>
</dbReference>
<dbReference type="PANTHER" id="PTHR40055">
    <property type="entry name" value="TRANSCRIPTIONAL REGULATOR YGIV-RELATED"/>
    <property type="match status" value="1"/>
</dbReference>
<dbReference type="InterPro" id="IPR010499">
    <property type="entry name" value="AraC_E-bd"/>
</dbReference>
<protein>
    <submittedName>
        <fullName evidence="3">GyrI-like domain-containing protein</fullName>
    </submittedName>
</protein>
<accession>A0A2D2D5T1</accession>
<evidence type="ECO:0000313" key="4">
    <source>
        <dbReference type="Proteomes" id="UP000230709"/>
    </source>
</evidence>
<keyword evidence="4" id="KW-1185">Reference proteome</keyword>
<feature type="compositionally biased region" description="Basic residues" evidence="1">
    <location>
        <begin position="55"/>
        <end position="80"/>
    </location>
</feature>
<dbReference type="STRING" id="595536.GCA_000178815_02541"/>
<dbReference type="PANTHER" id="PTHR40055:SF1">
    <property type="entry name" value="TRANSCRIPTIONAL REGULATOR YGIV-RELATED"/>
    <property type="match status" value="1"/>
</dbReference>
<name>A0A2D2D5T1_METT3</name>
<dbReference type="Pfam" id="PF06445">
    <property type="entry name" value="GyrI-like"/>
    <property type="match status" value="1"/>
</dbReference>
<dbReference type="KEGG" id="mtw:CQW49_13120"/>
<gene>
    <name evidence="3" type="ORF">CQW49_13120</name>
</gene>
<evidence type="ECO:0000313" key="3">
    <source>
        <dbReference type="EMBL" id="ATQ70377.1"/>
    </source>
</evidence>
<reference evidence="4" key="1">
    <citation type="submission" date="2017-10" db="EMBL/GenBank/DDBJ databases">
        <title>Completed PacBio SMRT sequence of Methylosinus trichosporium OB3b reveals presence of a third large plasmid.</title>
        <authorList>
            <person name="Charles T.C."/>
            <person name="Lynch M.D.J."/>
            <person name="Heil J.R."/>
            <person name="Cheng J."/>
        </authorList>
    </citation>
    <scope>NUCLEOTIDE SEQUENCE [LARGE SCALE GENOMIC DNA]</scope>
    <source>
        <strain evidence="4">OB3b</strain>
    </source>
</reference>
<evidence type="ECO:0000256" key="1">
    <source>
        <dbReference type="SAM" id="MobiDB-lite"/>
    </source>
</evidence>
<feature type="domain" description="AraC effector-binding" evidence="2">
    <location>
        <begin position="112"/>
        <end position="262"/>
    </location>
</feature>
<dbReference type="EMBL" id="CP023737">
    <property type="protein sequence ID" value="ATQ70377.1"/>
    <property type="molecule type" value="Genomic_DNA"/>
</dbReference>
<dbReference type="Proteomes" id="UP000230709">
    <property type="component" value="Chromosome"/>
</dbReference>
<dbReference type="SMART" id="SM00871">
    <property type="entry name" value="AraC_E_bind"/>
    <property type="match status" value="1"/>
</dbReference>
<proteinExistence type="predicted"/>